<sequence length="18" mass="1983">MSWCVGLYKLQVNGNAIS</sequence>
<dbReference type="EMBL" id="GBRH01275789">
    <property type="protein sequence ID" value="JAD22106.1"/>
    <property type="molecule type" value="Transcribed_RNA"/>
</dbReference>
<protein>
    <submittedName>
        <fullName evidence="1">Uncharacterized protein</fullName>
    </submittedName>
</protein>
<reference evidence="1" key="2">
    <citation type="journal article" date="2015" name="Data Brief">
        <title>Shoot transcriptome of the giant reed, Arundo donax.</title>
        <authorList>
            <person name="Barrero R.A."/>
            <person name="Guerrero F.D."/>
            <person name="Moolhuijzen P."/>
            <person name="Goolsby J.A."/>
            <person name="Tidwell J."/>
            <person name="Bellgard S.E."/>
            <person name="Bellgard M.I."/>
        </authorList>
    </citation>
    <scope>NUCLEOTIDE SEQUENCE</scope>
    <source>
        <tissue evidence="1">Shoot tissue taken approximately 20 cm above the soil surface</tissue>
    </source>
</reference>
<proteinExistence type="predicted"/>
<reference evidence="1" key="1">
    <citation type="submission" date="2014-09" db="EMBL/GenBank/DDBJ databases">
        <authorList>
            <person name="Magalhaes I.L.F."/>
            <person name="Oliveira U."/>
            <person name="Santos F.R."/>
            <person name="Vidigal T.H.D.A."/>
            <person name="Brescovit A.D."/>
            <person name="Santos A.J."/>
        </authorList>
    </citation>
    <scope>NUCLEOTIDE SEQUENCE</scope>
    <source>
        <tissue evidence="1">Shoot tissue taken approximately 20 cm above the soil surface</tissue>
    </source>
</reference>
<name>A0A0A8Y7J5_ARUDO</name>
<accession>A0A0A8Y7J5</accession>
<dbReference type="AlphaFoldDB" id="A0A0A8Y7J5"/>
<organism evidence="1">
    <name type="scientific">Arundo donax</name>
    <name type="common">Giant reed</name>
    <name type="synonym">Donax arundinaceus</name>
    <dbReference type="NCBI Taxonomy" id="35708"/>
    <lineage>
        <taxon>Eukaryota</taxon>
        <taxon>Viridiplantae</taxon>
        <taxon>Streptophyta</taxon>
        <taxon>Embryophyta</taxon>
        <taxon>Tracheophyta</taxon>
        <taxon>Spermatophyta</taxon>
        <taxon>Magnoliopsida</taxon>
        <taxon>Liliopsida</taxon>
        <taxon>Poales</taxon>
        <taxon>Poaceae</taxon>
        <taxon>PACMAD clade</taxon>
        <taxon>Arundinoideae</taxon>
        <taxon>Arundineae</taxon>
        <taxon>Arundo</taxon>
    </lineage>
</organism>
<evidence type="ECO:0000313" key="1">
    <source>
        <dbReference type="EMBL" id="JAD22106.1"/>
    </source>
</evidence>